<dbReference type="KEGG" id="nhy:JQS43_14740"/>
<keyword evidence="5" id="KW-1185">Reference proteome</keyword>
<reference evidence="4" key="1">
    <citation type="submission" date="2021-02" db="EMBL/GenBank/DDBJ databases">
        <title>Natrosporangium hydrolyticum gen. nov., sp. nov, a haloalkaliphilic actinobacterium from a soda solonchak soil.</title>
        <authorList>
            <person name="Sorokin D.Y."/>
            <person name="Khijniak T.V."/>
            <person name="Zakharycheva A.P."/>
            <person name="Boueva O.V."/>
            <person name="Ariskina E.V."/>
            <person name="Hahnke R.L."/>
            <person name="Bunk B."/>
            <person name="Sproer C."/>
            <person name="Schumann P."/>
            <person name="Evtushenko L.I."/>
            <person name="Kublanov I.V."/>
        </authorList>
    </citation>
    <scope>NUCLEOTIDE SEQUENCE</scope>
    <source>
        <strain evidence="4">DSM 106523</strain>
    </source>
</reference>
<dbReference type="PANTHER" id="PTHR38658:SF1">
    <property type="entry name" value="OXPP CYCLE PROTEIN OPCA-RELATED"/>
    <property type="match status" value="1"/>
</dbReference>
<sequence>MTALWDTTGNEVVRELAAARRSDGMTSGLALTLVAVVDERPGTRSTPVKVVEDAATVAASMHPCRILVVTRTPVGASSTPDRLDAEIVVGGRLGPCEAVIMRMQGRLALHAESVVMPLLAPDVPVVTWWHGAPPAQISTDPLGVVAERRITDCSQADDPQLALRQRAIDYAAGDTDLAWTRLTGWRTLVAGALDAPAGSGVDPVAATIRAPGDDVSAQLLAGWLGDRLGLAVTLIPTDAPTLAAVELRFPGGNEISLSRHDGSAVLRRSGQEDRRLPLLQRTLGEELAEELRRLDADQPYAAALAAATGVAGLWERPAGRVFTWVDPADAAEAEAAAAAAAAIGAAAQTGAPAATEDTRVDPAGDVIPTGDEEESA</sequence>
<name>A0A895YGW4_9ACTN</name>
<dbReference type="InterPro" id="IPR004555">
    <property type="entry name" value="G6PDH_assembly_OpcA"/>
</dbReference>
<dbReference type="Pfam" id="PF10128">
    <property type="entry name" value="OpcA_G6PD_assem"/>
    <property type="match status" value="1"/>
</dbReference>
<evidence type="ECO:0000259" key="3">
    <source>
        <dbReference type="Pfam" id="PF20171"/>
    </source>
</evidence>
<dbReference type="EMBL" id="CP070499">
    <property type="protein sequence ID" value="QSB12928.1"/>
    <property type="molecule type" value="Genomic_DNA"/>
</dbReference>
<dbReference type="PANTHER" id="PTHR38658">
    <property type="entry name" value="OXPP CYCLE PROTEIN OPCA-RELATED"/>
    <property type="match status" value="1"/>
</dbReference>
<gene>
    <name evidence="4" type="ORF">JQS43_14740</name>
</gene>
<feature type="domain" description="Glucose-6-phosphate dehydrogenase assembly protein OpcA N-terminal" evidence="2">
    <location>
        <begin position="55"/>
        <end position="167"/>
    </location>
</feature>
<dbReference type="Pfam" id="PF20171">
    <property type="entry name" value="OpcA_G6PD_C"/>
    <property type="match status" value="1"/>
</dbReference>
<dbReference type="InterPro" id="IPR046801">
    <property type="entry name" value="OpcA_G6PD_N"/>
</dbReference>
<protein>
    <submittedName>
        <fullName evidence="4">Glucose-6-phosphate dehydrogenase assembly protein OpcA</fullName>
    </submittedName>
</protein>
<proteinExistence type="predicted"/>
<evidence type="ECO:0000259" key="2">
    <source>
        <dbReference type="Pfam" id="PF10128"/>
    </source>
</evidence>
<dbReference type="AlphaFoldDB" id="A0A895YGW4"/>
<feature type="compositionally biased region" description="Low complexity" evidence="1">
    <location>
        <begin position="343"/>
        <end position="355"/>
    </location>
</feature>
<evidence type="ECO:0000313" key="4">
    <source>
        <dbReference type="EMBL" id="QSB12928.1"/>
    </source>
</evidence>
<dbReference type="Proteomes" id="UP000662857">
    <property type="component" value="Chromosome"/>
</dbReference>
<organism evidence="4 5">
    <name type="scientific">Natronosporangium hydrolyticum</name>
    <dbReference type="NCBI Taxonomy" id="2811111"/>
    <lineage>
        <taxon>Bacteria</taxon>
        <taxon>Bacillati</taxon>
        <taxon>Actinomycetota</taxon>
        <taxon>Actinomycetes</taxon>
        <taxon>Micromonosporales</taxon>
        <taxon>Micromonosporaceae</taxon>
        <taxon>Natronosporangium</taxon>
    </lineage>
</organism>
<accession>A0A895YGW4</accession>
<feature type="domain" description="Glucose-6-phosphate dehydrogenase assembly protein OpcA C-terminal" evidence="3">
    <location>
        <begin position="173"/>
        <end position="304"/>
    </location>
</feature>
<dbReference type="InterPro" id="IPR046802">
    <property type="entry name" value="OpcA_G6PD_C"/>
</dbReference>
<evidence type="ECO:0000256" key="1">
    <source>
        <dbReference type="SAM" id="MobiDB-lite"/>
    </source>
</evidence>
<evidence type="ECO:0000313" key="5">
    <source>
        <dbReference type="Proteomes" id="UP000662857"/>
    </source>
</evidence>
<feature type="region of interest" description="Disordered" evidence="1">
    <location>
        <begin position="343"/>
        <end position="376"/>
    </location>
</feature>